<evidence type="ECO:0000313" key="2">
    <source>
        <dbReference type="EMBL" id="KAK9694892.1"/>
    </source>
</evidence>
<comment type="caution">
    <text evidence="2">The sequence shown here is derived from an EMBL/GenBank/DDBJ whole genome shotgun (WGS) entry which is preliminary data.</text>
</comment>
<evidence type="ECO:0000313" key="3">
    <source>
        <dbReference type="Proteomes" id="UP001458880"/>
    </source>
</evidence>
<accession>A0AAW1IXR4</accession>
<protein>
    <submittedName>
        <fullName evidence="2">Uncharacterized protein</fullName>
    </submittedName>
</protein>
<gene>
    <name evidence="2" type="ORF">QE152_g33232</name>
</gene>
<evidence type="ECO:0000256" key="1">
    <source>
        <dbReference type="SAM" id="MobiDB-lite"/>
    </source>
</evidence>
<organism evidence="2 3">
    <name type="scientific">Popillia japonica</name>
    <name type="common">Japanese beetle</name>
    <dbReference type="NCBI Taxonomy" id="7064"/>
    <lineage>
        <taxon>Eukaryota</taxon>
        <taxon>Metazoa</taxon>
        <taxon>Ecdysozoa</taxon>
        <taxon>Arthropoda</taxon>
        <taxon>Hexapoda</taxon>
        <taxon>Insecta</taxon>
        <taxon>Pterygota</taxon>
        <taxon>Neoptera</taxon>
        <taxon>Endopterygota</taxon>
        <taxon>Coleoptera</taxon>
        <taxon>Polyphaga</taxon>
        <taxon>Scarabaeiformia</taxon>
        <taxon>Scarabaeidae</taxon>
        <taxon>Rutelinae</taxon>
        <taxon>Popillia</taxon>
    </lineage>
</organism>
<feature type="region of interest" description="Disordered" evidence="1">
    <location>
        <begin position="53"/>
        <end position="83"/>
    </location>
</feature>
<reference evidence="2 3" key="1">
    <citation type="journal article" date="2024" name="BMC Genomics">
        <title>De novo assembly and annotation of Popillia japonica's genome with initial clues to its potential as an invasive pest.</title>
        <authorList>
            <person name="Cucini C."/>
            <person name="Boschi S."/>
            <person name="Funari R."/>
            <person name="Cardaioli E."/>
            <person name="Iannotti N."/>
            <person name="Marturano G."/>
            <person name="Paoli F."/>
            <person name="Bruttini M."/>
            <person name="Carapelli A."/>
            <person name="Frati F."/>
            <person name="Nardi F."/>
        </authorList>
    </citation>
    <scope>NUCLEOTIDE SEQUENCE [LARGE SCALE GENOMIC DNA]</scope>
    <source>
        <strain evidence="2">DMR45628</strain>
    </source>
</reference>
<sequence length="134" mass="15662">MWLQRVTFYSDFRCKRSTPVLVVTLARRVVVMDYEKEQQRLLKLMGEVMELTQFDDEAEETEDNLEIREEDSESEQELESDGEMDVVNEGPFMFGKDGVTKWKNHISQKSNARTRSINLVKHLPGAKSKFQRTA</sequence>
<name>A0AAW1IXR4_POPJA</name>
<dbReference type="EMBL" id="JASPKY010000499">
    <property type="protein sequence ID" value="KAK9694892.1"/>
    <property type="molecule type" value="Genomic_DNA"/>
</dbReference>
<proteinExistence type="predicted"/>
<keyword evidence="3" id="KW-1185">Reference proteome</keyword>
<dbReference type="Proteomes" id="UP001458880">
    <property type="component" value="Unassembled WGS sequence"/>
</dbReference>
<dbReference type="AlphaFoldDB" id="A0AAW1IXR4"/>